<protein>
    <recommendedName>
        <fullName evidence="2">Zinc-type alcohol dehydrogenase-like protein</fullName>
    </recommendedName>
</protein>
<keyword evidence="1" id="KW-0521">NADP</keyword>
<feature type="domain" description="Enoyl reductase (ER)" evidence="3">
    <location>
        <begin position="9"/>
        <end position="328"/>
    </location>
</feature>
<dbReference type="InterPro" id="IPR036291">
    <property type="entry name" value="NAD(P)-bd_dom_sf"/>
</dbReference>
<dbReference type="SMART" id="SM00829">
    <property type="entry name" value="PKS_ER"/>
    <property type="match status" value="1"/>
</dbReference>
<dbReference type="InterPro" id="IPR051603">
    <property type="entry name" value="Zinc-ADH_QOR/CCCR"/>
</dbReference>
<evidence type="ECO:0000256" key="2">
    <source>
        <dbReference type="RuleBase" id="RU364000"/>
    </source>
</evidence>
<dbReference type="Pfam" id="PF08240">
    <property type="entry name" value="ADH_N"/>
    <property type="match status" value="1"/>
</dbReference>
<name>A0A1E8CHX3_9GAMM</name>
<keyword evidence="2" id="KW-0560">Oxidoreductase</keyword>
<dbReference type="OrthoDB" id="9785812at2"/>
<dbReference type="NCBIfam" id="TIGR02817">
    <property type="entry name" value="adh_fam_1"/>
    <property type="match status" value="1"/>
</dbReference>
<dbReference type="STRING" id="1524254.PHACT_02270"/>
<dbReference type="RefSeq" id="WP_070115724.1">
    <property type="nucleotide sequence ID" value="NZ_CAXATG010000002.1"/>
</dbReference>
<dbReference type="InterPro" id="IPR011032">
    <property type="entry name" value="GroES-like_sf"/>
</dbReference>
<keyword evidence="5" id="KW-1185">Reference proteome</keyword>
<evidence type="ECO:0000313" key="5">
    <source>
        <dbReference type="Proteomes" id="UP000175669"/>
    </source>
</evidence>
<sequence length="333" mass="35795">MKAVGYTDGPLIDFDTSEPAPGPRDLLVAVNAIAVNPVDTKIRGRVKPEDGTPKILGWDAVGRVSAVGAEVKSFKVGDRVWYAGDVSRQGCNAQYQCVDERIAALAPTSLSDSEAAALPLTTITAWEMLFDRLQIPGGEDGAGRVLLIVGASGGVGSMLVQLARQLTRATVIATASRPESKAWVERLGAHHVLDHSQSLQKQLAATGLADITDAACVNRTGEHYPDIVAMMRPQGRLCLIDDPVEPLDIKLMKQKSLSLHWEFMFTRPLFTTSDMKAQHALLSDVAGLIDKGSLQTTLGEHFGVINAANLERAHDAMKTEHTLGKVVLEGFEL</sequence>
<evidence type="ECO:0000256" key="1">
    <source>
        <dbReference type="ARBA" id="ARBA00022857"/>
    </source>
</evidence>
<reference evidence="5" key="1">
    <citation type="submission" date="2016-07" db="EMBL/GenBank/DDBJ databases">
        <authorList>
            <person name="Florea S."/>
            <person name="Webb J.S."/>
            <person name="Jaromczyk J."/>
            <person name="Schardl C.L."/>
        </authorList>
    </citation>
    <scope>NUCLEOTIDE SEQUENCE [LARGE SCALE GENOMIC DNA]</scope>
    <source>
        <strain evidence="5">KCTC 42131</strain>
    </source>
</reference>
<dbReference type="Pfam" id="PF13602">
    <property type="entry name" value="ADH_zinc_N_2"/>
    <property type="match status" value="1"/>
</dbReference>
<dbReference type="Proteomes" id="UP000175669">
    <property type="component" value="Unassembled WGS sequence"/>
</dbReference>
<comment type="caution">
    <text evidence="4">The sequence shown here is derived from an EMBL/GenBank/DDBJ whole genome shotgun (WGS) entry which is preliminary data.</text>
</comment>
<keyword evidence="2" id="KW-0862">Zinc</keyword>
<organism evidence="4 5">
    <name type="scientific">Pseudohongiella acticola</name>
    <dbReference type="NCBI Taxonomy" id="1524254"/>
    <lineage>
        <taxon>Bacteria</taxon>
        <taxon>Pseudomonadati</taxon>
        <taxon>Pseudomonadota</taxon>
        <taxon>Gammaproteobacteria</taxon>
        <taxon>Pseudomonadales</taxon>
        <taxon>Pseudohongiellaceae</taxon>
        <taxon>Pseudohongiella</taxon>
    </lineage>
</organism>
<dbReference type="InterPro" id="IPR013154">
    <property type="entry name" value="ADH-like_N"/>
</dbReference>
<dbReference type="AlphaFoldDB" id="A0A1E8CHX3"/>
<accession>A0A1E8CHX3</accession>
<evidence type="ECO:0000259" key="3">
    <source>
        <dbReference type="SMART" id="SM00829"/>
    </source>
</evidence>
<dbReference type="EMBL" id="MASR01000001">
    <property type="protein sequence ID" value="OFE12100.1"/>
    <property type="molecule type" value="Genomic_DNA"/>
</dbReference>
<dbReference type="GO" id="GO:0016491">
    <property type="term" value="F:oxidoreductase activity"/>
    <property type="evidence" value="ECO:0007669"/>
    <property type="project" value="UniProtKB-KW"/>
</dbReference>
<dbReference type="SUPFAM" id="SSF50129">
    <property type="entry name" value="GroES-like"/>
    <property type="match status" value="1"/>
</dbReference>
<proteinExistence type="inferred from homology"/>
<dbReference type="CDD" id="cd08252">
    <property type="entry name" value="AL_MDR"/>
    <property type="match status" value="1"/>
</dbReference>
<comment type="similarity">
    <text evidence="2">Belongs to the zinc-containing alcohol dehydrogenase family. Quinone oxidoreductase subfamily.</text>
</comment>
<dbReference type="SUPFAM" id="SSF51735">
    <property type="entry name" value="NAD(P)-binding Rossmann-fold domains"/>
    <property type="match status" value="1"/>
</dbReference>
<dbReference type="Gene3D" id="3.90.180.10">
    <property type="entry name" value="Medium-chain alcohol dehydrogenases, catalytic domain"/>
    <property type="match status" value="1"/>
</dbReference>
<dbReference type="PANTHER" id="PTHR44154:SF1">
    <property type="entry name" value="QUINONE OXIDOREDUCTASE"/>
    <property type="match status" value="1"/>
</dbReference>
<dbReference type="InterPro" id="IPR020843">
    <property type="entry name" value="ER"/>
</dbReference>
<dbReference type="InterPro" id="IPR014182">
    <property type="entry name" value="ADH_Zn_typ-1"/>
</dbReference>
<gene>
    <name evidence="4" type="ORF">PHACT_02270</name>
</gene>
<evidence type="ECO:0000313" key="4">
    <source>
        <dbReference type="EMBL" id="OFE12100.1"/>
    </source>
</evidence>
<dbReference type="PANTHER" id="PTHR44154">
    <property type="entry name" value="QUINONE OXIDOREDUCTASE"/>
    <property type="match status" value="1"/>
</dbReference>
<dbReference type="Gene3D" id="3.40.50.720">
    <property type="entry name" value="NAD(P)-binding Rossmann-like Domain"/>
    <property type="match status" value="1"/>
</dbReference>
<dbReference type="GO" id="GO:0008270">
    <property type="term" value="F:zinc ion binding"/>
    <property type="evidence" value="ECO:0007669"/>
    <property type="project" value="InterPro"/>
</dbReference>
<keyword evidence="2" id="KW-0479">Metal-binding</keyword>